<proteinExistence type="predicted"/>
<evidence type="ECO:0000313" key="18">
    <source>
        <dbReference type="Proteomes" id="UP000199664"/>
    </source>
</evidence>
<evidence type="ECO:0000256" key="14">
    <source>
        <dbReference type="ARBA" id="ARBA00023004"/>
    </source>
</evidence>
<evidence type="ECO:0000256" key="1">
    <source>
        <dbReference type="ARBA" id="ARBA00001971"/>
    </source>
</evidence>
<evidence type="ECO:0000256" key="7">
    <source>
        <dbReference type="ARBA" id="ARBA00022448"/>
    </source>
</evidence>
<comment type="pathway">
    <text evidence="4">Carbohydrate metabolism; tricarboxylic acid cycle.</text>
</comment>
<evidence type="ECO:0000256" key="8">
    <source>
        <dbReference type="ARBA" id="ARBA00022532"/>
    </source>
</evidence>
<dbReference type="InterPro" id="IPR000701">
    <property type="entry name" value="SuccDH_FuR_B_TM-su"/>
</dbReference>
<evidence type="ECO:0000256" key="11">
    <source>
        <dbReference type="ARBA" id="ARBA00022723"/>
    </source>
</evidence>
<keyword evidence="18" id="KW-1185">Reference proteome</keyword>
<gene>
    <name evidence="17" type="ORF">SAMN04515666_103126</name>
</gene>
<evidence type="ECO:0000256" key="5">
    <source>
        <dbReference type="ARBA" id="ARBA00011558"/>
    </source>
</evidence>
<evidence type="ECO:0000256" key="13">
    <source>
        <dbReference type="ARBA" id="ARBA00022989"/>
    </source>
</evidence>
<dbReference type="Gene3D" id="1.20.1300.10">
    <property type="entry name" value="Fumarate reductase/succinate dehydrogenase, transmembrane subunit"/>
    <property type="match status" value="1"/>
</dbReference>
<evidence type="ECO:0000313" key="17">
    <source>
        <dbReference type="EMBL" id="SEL22351.1"/>
    </source>
</evidence>
<keyword evidence="9" id="KW-0349">Heme</keyword>
<dbReference type="Proteomes" id="UP000199664">
    <property type="component" value="Unassembled WGS sequence"/>
</dbReference>
<dbReference type="GO" id="GO:0020037">
    <property type="term" value="F:heme binding"/>
    <property type="evidence" value="ECO:0007669"/>
    <property type="project" value="InterPro"/>
</dbReference>
<keyword evidence="14" id="KW-0408">Iron</keyword>
<comment type="cofactor">
    <cofactor evidence="1">
        <name>heme</name>
        <dbReference type="ChEBI" id="CHEBI:30413"/>
    </cofactor>
</comment>
<evidence type="ECO:0000256" key="9">
    <source>
        <dbReference type="ARBA" id="ARBA00022617"/>
    </source>
</evidence>
<dbReference type="UniPathway" id="UPA00223"/>
<dbReference type="EMBL" id="FOAN01000003">
    <property type="protein sequence ID" value="SEL22351.1"/>
    <property type="molecule type" value="Genomic_DNA"/>
</dbReference>
<evidence type="ECO:0000256" key="4">
    <source>
        <dbReference type="ARBA" id="ARBA00005163"/>
    </source>
</evidence>
<dbReference type="RefSeq" id="WP_244543789.1">
    <property type="nucleotide sequence ID" value="NZ_FOAN01000003.1"/>
</dbReference>
<sequence length="130" mass="13698">MLSNSSMRTPLGRVRGLGSAKSGTGHFWLQRLTAVANLVLTIGFLCVVLSLIGKPYGAAIATLAKPQVAILMLLFVVSGVVHMRLGMQVVIEDYVHHEGLKILAVMANTFFAIAVGAACAFALLKISFGG</sequence>
<dbReference type="GO" id="GO:0006099">
    <property type="term" value="P:tricarboxylic acid cycle"/>
    <property type="evidence" value="ECO:0007669"/>
    <property type="project" value="UniProtKB-UniPathway"/>
</dbReference>
<dbReference type="GO" id="GO:0016020">
    <property type="term" value="C:membrane"/>
    <property type="evidence" value="ECO:0007669"/>
    <property type="project" value="UniProtKB-SubCell"/>
</dbReference>
<keyword evidence="15 16" id="KW-0472">Membrane</keyword>
<keyword evidence="8" id="KW-0816">Tricarboxylic acid cycle</keyword>
<dbReference type="GO" id="GO:0046872">
    <property type="term" value="F:metal ion binding"/>
    <property type="evidence" value="ECO:0007669"/>
    <property type="project" value="UniProtKB-KW"/>
</dbReference>
<evidence type="ECO:0000256" key="15">
    <source>
        <dbReference type="ARBA" id="ARBA00023136"/>
    </source>
</evidence>
<reference evidence="18" key="1">
    <citation type="submission" date="2016-10" db="EMBL/GenBank/DDBJ databases">
        <authorList>
            <person name="Varghese N."/>
            <person name="Submissions S."/>
        </authorList>
    </citation>
    <scope>NUCLEOTIDE SEQUENCE [LARGE SCALE GENOMIC DNA]</scope>
    <source>
        <strain evidence="18">LMG 26383,CCUG 61248,R- 45681</strain>
    </source>
</reference>
<dbReference type="AlphaFoldDB" id="A0A1H7NG98"/>
<evidence type="ECO:0000256" key="10">
    <source>
        <dbReference type="ARBA" id="ARBA00022692"/>
    </source>
</evidence>
<comment type="subunit">
    <text evidence="5">Part of an enzyme complex containing four subunits: a flavoprotein, an iron-sulfur protein, plus two membrane-anchoring proteins, SdhC and SdhD.</text>
</comment>
<comment type="function">
    <text evidence="2">Membrane-anchoring subunit of succinate dehydrogenase (SDH).</text>
</comment>
<name>A0A1H7NG98_9HYPH</name>
<evidence type="ECO:0000256" key="12">
    <source>
        <dbReference type="ARBA" id="ARBA00022982"/>
    </source>
</evidence>
<evidence type="ECO:0000256" key="3">
    <source>
        <dbReference type="ARBA" id="ARBA00004141"/>
    </source>
</evidence>
<keyword evidence="11" id="KW-0479">Metal-binding</keyword>
<comment type="subcellular location">
    <subcellularLocation>
        <location evidence="3">Membrane</location>
        <topology evidence="3">Multi-pass membrane protein</topology>
    </subcellularLocation>
</comment>
<keyword evidence="10 16" id="KW-0812">Transmembrane</keyword>
<keyword evidence="13 16" id="KW-1133">Transmembrane helix</keyword>
<evidence type="ECO:0000256" key="2">
    <source>
        <dbReference type="ARBA" id="ARBA00004050"/>
    </source>
</evidence>
<feature type="transmembrane region" description="Helical" evidence="16">
    <location>
        <begin position="102"/>
        <end position="124"/>
    </location>
</feature>
<keyword evidence="12" id="KW-0249">Electron transport</keyword>
<dbReference type="CDD" id="cd03495">
    <property type="entry name" value="SQR_TypeC_SdhD_like"/>
    <property type="match status" value="1"/>
</dbReference>
<feature type="transmembrane region" description="Helical" evidence="16">
    <location>
        <begin position="34"/>
        <end position="56"/>
    </location>
</feature>
<evidence type="ECO:0000256" key="16">
    <source>
        <dbReference type="SAM" id="Phobius"/>
    </source>
</evidence>
<keyword evidence="7" id="KW-0813">Transport</keyword>
<feature type="transmembrane region" description="Helical" evidence="16">
    <location>
        <begin position="68"/>
        <end position="90"/>
    </location>
</feature>
<evidence type="ECO:0000256" key="6">
    <source>
        <dbReference type="ARBA" id="ARBA00019425"/>
    </source>
</evidence>
<dbReference type="STRING" id="1036779.SAMN04515666_103126"/>
<protein>
    <recommendedName>
        <fullName evidence="6">Succinate dehydrogenase hydrophobic membrane anchor subunit</fullName>
    </recommendedName>
</protein>
<dbReference type="SUPFAM" id="SSF81343">
    <property type="entry name" value="Fumarate reductase respiratory complex transmembrane subunits"/>
    <property type="match status" value="1"/>
</dbReference>
<organism evidence="17 18">
    <name type="scientific">Bosea lupini</name>
    <dbReference type="NCBI Taxonomy" id="1036779"/>
    <lineage>
        <taxon>Bacteria</taxon>
        <taxon>Pseudomonadati</taxon>
        <taxon>Pseudomonadota</taxon>
        <taxon>Alphaproteobacteria</taxon>
        <taxon>Hyphomicrobiales</taxon>
        <taxon>Boseaceae</taxon>
        <taxon>Bosea</taxon>
    </lineage>
</organism>
<dbReference type="InterPro" id="IPR034804">
    <property type="entry name" value="SQR/QFR_C/D"/>
</dbReference>
<dbReference type="Pfam" id="PF01127">
    <property type="entry name" value="Sdh_cyt"/>
    <property type="match status" value="1"/>
</dbReference>
<dbReference type="NCBIfam" id="TIGR02968">
    <property type="entry name" value="succ_dehyd_anc"/>
    <property type="match status" value="1"/>
</dbReference>
<dbReference type="InterPro" id="IPR014312">
    <property type="entry name" value="Succ_DH_anchor"/>
</dbReference>
<accession>A0A1H7NG98</accession>